<dbReference type="Proteomes" id="UP000199520">
    <property type="component" value="Unassembled WGS sequence"/>
</dbReference>
<feature type="domain" description="Carboxyltransferase" evidence="4">
    <location>
        <begin position="23"/>
        <end position="304"/>
    </location>
</feature>
<dbReference type="InterPro" id="IPR029000">
    <property type="entry name" value="Cyclophilin-like_dom_sf"/>
</dbReference>
<reference evidence="6" key="1">
    <citation type="submission" date="2016-10" db="EMBL/GenBank/DDBJ databases">
        <authorList>
            <person name="Varghese N."/>
            <person name="Submissions S."/>
        </authorList>
    </citation>
    <scope>NUCLEOTIDE SEQUENCE [LARGE SCALE GENOMIC DNA]</scope>
    <source>
        <strain evidence="6">DSM 13327</strain>
    </source>
</reference>
<dbReference type="Gene3D" id="2.40.100.10">
    <property type="entry name" value="Cyclophilin-like"/>
    <property type="match status" value="1"/>
</dbReference>
<evidence type="ECO:0000313" key="5">
    <source>
        <dbReference type="EMBL" id="SFM02019.1"/>
    </source>
</evidence>
<name>A0A1I4MFJ7_9FIRM</name>
<dbReference type="InterPro" id="IPR052708">
    <property type="entry name" value="PxpC"/>
</dbReference>
<dbReference type="PANTHER" id="PTHR43309">
    <property type="entry name" value="5-OXOPROLINASE SUBUNIT C"/>
    <property type="match status" value="1"/>
</dbReference>
<evidence type="ECO:0000313" key="6">
    <source>
        <dbReference type="Proteomes" id="UP000199520"/>
    </source>
</evidence>
<evidence type="ECO:0000259" key="4">
    <source>
        <dbReference type="SMART" id="SM00797"/>
    </source>
</evidence>
<organism evidence="5 6">
    <name type="scientific">Pelosinus propionicus DSM 13327</name>
    <dbReference type="NCBI Taxonomy" id="1123291"/>
    <lineage>
        <taxon>Bacteria</taxon>
        <taxon>Bacillati</taxon>
        <taxon>Bacillota</taxon>
        <taxon>Negativicutes</taxon>
        <taxon>Selenomonadales</taxon>
        <taxon>Sporomusaceae</taxon>
        <taxon>Pelosinus</taxon>
    </lineage>
</organism>
<dbReference type="GO" id="GO:0005524">
    <property type="term" value="F:ATP binding"/>
    <property type="evidence" value="ECO:0007669"/>
    <property type="project" value="UniProtKB-KW"/>
</dbReference>
<dbReference type="GO" id="GO:0016787">
    <property type="term" value="F:hydrolase activity"/>
    <property type="evidence" value="ECO:0007669"/>
    <property type="project" value="UniProtKB-KW"/>
</dbReference>
<evidence type="ECO:0000256" key="2">
    <source>
        <dbReference type="ARBA" id="ARBA00022801"/>
    </source>
</evidence>
<dbReference type="NCBIfam" id="TIGR00724">
    <property type="entry name" value="urea_amlyse_rel"/>
    <property type="match status" value="1"/>
</dbReference>
<dbReference type="SMART" id="SM00797">
    <property type="entry name" value="AHS2"/>
    <property type="match status" value="1"/>
</dbReference>
<dbReference type="EMBL" id="FOTS01000033">
    <property type="protein sequence ID" value="SFM02019.1"/>
    <property type="molecule type" value="Genomic_DNA"/>
</dbReference>
<keyword evidence="1" id="KW-0547">Nucleotide-binding</keyword>
<keyword evidence="6" id="KW-1185">Reference proteome</keyword>
<protein>
    <submittedName>
        <fullName evidence="5">Biotin-dependent carboxylase uncharacterized domain-containing protein</fullName>
    </submittedName>
</protein>
<dbReference type="RefSeq" id="WP_090939744.1">
    <property type="nucleotide sequence ID" value="NZ_FOTS01000033.1"/>
</dbReference>
<gene>
    <name evidence="5" type="ORF">SAMN04490355_103323</name>
</gene>
<evidence type="ECO:0000256" key="3">
    <source>
        <dbReference type="ARBA" id="ARBA00022840"/>
    </source>
</evidence>
<keyword evidence="3" id="KW-0067">ATP-binding</keyword>
<evidence type="ECO:0000256" key="1">
    <source>
        <dbReference type="ARBA" id="ARBA00022741"/>
    </source>
</evidence>
<dbReference type="OrthoDB" id="9782422at2"/>
<sequence length="314" mass="34337">MITTIEPGLFTTIQDQGRWGFQAYGMPISGAMDRYASQVANLLVGNCLDAAVLEMTGSGGTFKFDEEQTVAVCGGDMQGLINHTPISNWSAFTVPKRGVLRFNAVSRGYRMYLAVRGGFDVSVVLGSRSTCTPVKIGGHEGRVLRQGDVLHVGQDVERTIQIGKLSSTYIPQYGKEVQLRVLLGPQDVMFGSAVLDTFFGSSYKVTKQSDRTGYRLKGPKIKHLGNADIISEAVWLGAIQIPADGMPFIMTADHQTTRGYAKVGSVIRGDLPKLVQTKPGDSIRFRCCTEEEAIKALQDEQDRYKKIISACKKE</sequence>
<dbReference type="PANTHER" id="PTHR43309:SF5">
    <property type="entry name" value="5-OXOPROLINASE SUBUNIT C"/>
    <property type="match status" value="1"/>
</dbReference>
<dbReference type="SUPFAM" id="SSF50891">
    <property type="entry name" value="Cyclophilin-like"/>
    <property type="match status" value="1"/>
</dbReference>
<accession>A0A1I4MFJ7</accession>
<dbReference type="InterPro" id="IPR003778">
    <property type="entry name" value="CT_A_B"/>
</dbReference>
<dbReference type="AlphaFoldDB" id="A0A1I4MFJ7"/>
<proteinExistence type="predicted"/>
<keyword evidence="2" id="KW-0378">Hydrolase</keyword>
<dbReference type="Pfam" id="PF02626">
    <property type="entry name" value="CT_A_B"/>
    <property type="match status" value="1"/>
</dbReference>
<dbReference type="STRING" id="1123291.SAMN04490355_103323"/>